<dbReference type="Proteomes" id="UP000664795">
    <property type="component" value="Unassembled WGS sequence"/>
</dbReference>
<name>A0A939K0Z5_9BACT</name>
<proteinExistence type="predicted"/>
<gene>
    <name evidence="2" type="ORF">J2I48_16000</name>
</gene>
<feature type="domain" description="DUF3347" evidence="1">
    <location>
        <begin position="2"/>
        <end position="84"/>
    </location>
</feature>
<dbReference type="InterPro" id="IPR021782">
    <property type="entry name" value="DUF3347"/>
</dbReference>
<evidence type="ECO:0000313" key="3">
    <source>
        <dbReference type="Proteomes" id="UP000664795"/>
    </source>
</evidence>
<dbReference type="AlphaFoldDB" id="A0A939K0Z5"/>
<dbReference type="Pfam" id="PF11827">
    <property type="entry name" value="DUF3347"/>
    <property type="match status" value="1"/>
</dbReference>
<keyword evidence="3" id="KW-1185">Reference proteome</keyword>
<protein>
    <submittedName>
        <fullName evidence="2">DUF3347 domain-containing protein</fullName>
    </submittedName>
</protein>
<dbReference type="EMBL" id="JAFMYU010000013">
    <property type="protein sequence ID" value="MBO0932516.1"/>
    <property type="molecule type" value="Genomic_DNA"/>
</dbReference>
<accession>A0A939K0Z5</accession>
<sequence>MAYFQLKAALVASDGGRAKARAATLLNVLDQLDRRRLSATDQQRLLAIDTAAFSICKSSNVTGQRRFFGDLSLAMIALVRSTRPATVYVQFSSSAFPHGAYWLSGTKQIENPYAEHRQRRQGRVINVIKGVVN</sequence>
<organism evidence="2 3">
    <name type="scientific">Fibrella aquatilis</name>
    <dbReference type="NCBI Taxonomy" id="2817059"/>
    <lineage>
        <taxon>Bacteria</taxon>
        <taxon>Pseudomonadati</taxon>
        <taxon>Bacteroidota</taxon>
        <taxon>Cytophagia</taxon>
        <taxon>Cytophagales</taxon>
        <taxon>Spirosomataceae</taxon>
        <taxon>Fibrella</taxon>
    </lineage>
</organism>
<evidence type="ECO:0000259" key="1">
    <source>
        <dbReference type="Pfam" id="PF11827"/>
    </source>
</evidence>
<dbReference type="RefSeq" id="WP_207336482.1">
    <property type="nucleotide sequence ID" value="NZ_JAFMYU010000013.1"/>
</dbReference>
<reference evidence="2 3" key="1">
    <citation type="submission" date="2021-03" db="EMBL/GenBank/DDBJ databases">
        <title>Fibrella sp. HMF5036 genome sequencing and assembly.</title>
        <authorList>
            <person name="Kang H."/>
            <person name="Kim H."/>
            <person name="Bae S."/>
            <person name="Joh K."/>
        </authorList>
    </citation>
    <scope>NUCLEOTIDE SEQUENCE [LARGE SCALE GENOMIC DNA]</scope>
    <source>
        <strain evidence="2 3">HMF5036</strain>
    </source>
</reference>
<evidence type="ECO:0000313" key="2">
    <source>
        <dbReference type="EMBL" id="MBO0932516.1"/>
    </source>
</evidence>
<comment type="caution">
    <text evidence="2">The sequence shown here is derived from an EMBL/GenBank/DDBJ whole genome shotgun (WGS) entry which is preliminary data.</text>
</comment>